<dbReference type="SUPFAM" id="SSF51569">
    <property type="entry name" value="Aldolase"/>
    <property type="match status" value="1"/>
</dbReference>
<evidence type="ECO:0000256" key="3">
    <source>
        <dbReference type="ARBA" id="ARBA00012515"/>
    </source>
</evidence>
<dbReference type="EMBL" id="STGT01000001">
    <property type="protein sequence ID" value="THV17424.1"/>
    <property type="molecule type" value="Genomic_DNA"/>
</dbReference>
<dbReference type="InterPro" id="IPR002915">
    <property type="entry name" value="DeoC/FbaB/LacD_aldolase"/>
</dbReference>
<keyword evidence="9" id="KW-1185">Reference proteome</keyword>
<dbReference type="PANTHER" id="PTHR10889">
    <property type="entry name" value="DEOXYRIBOSE-PHOSPHATE ALDOLASE"/>
    <property type="match status" value="1"/>
</dbReference>
<reference evidence="8 9" key="1">
    <citation type="submission" date="2019-04" db="EMBL/GenBank/DDBJ databases">
        <title>Genome sequence of strain 7209-2.</title>
        <authorList>
            <person name="Gao J."/>
            <person name="Sun J."/>
        </authorList>
    </citation>
    <scope>NUCLEOTIDE SEQUENCE [LARGE SCALE GENOMIC DNA]</scope>
    <source>
        <strain evidence="8 9">7209-2</strain>
    </source>
</reference>
<proteinExistence type="inferred from homology"/>
<dbReference type="Gene3D" id="3.20.20.70">
    <property type="entry name" value="Aldolase class I"/>
    <property type="match status" value="1"/>
</dbReference>
<dbReference type="PANTHER" id="PTHR10889:SF3">
    <property type="entry name" value="DEOXYRIBOSE-PHOSPHATE ALDOLASE"/>
    <property type="match status" value="1"/>
</dbReference>
<evidence type="ECO:0000256" key="2">
    <source>
        <dbReference type="ARBA" id="ARBA00009473"/>
    </source>
</evidence>
<name>A0ABY2R0S9_9HYPH</name>
<comment type="caution">
    <text evidence="8">The sequence shown here is derived from an EMBL/GenBank/DDBJ whole genome shotgun (WGS) entry which is preliminary data.</text>
</comment>
<dbReference type="SMART" id="SM01133">
    <property type="entry name" value="DeoC"/>
    <property type="match status" value="1"/>
</dbReference>
<evidence type="ECO:0000256" key="7">
    <source>
        <dbReference type="NCBIfam" id="TIGR00126"/>
    </source>
</evidence>
<protein>
    <recommendedName>
        <fullName evidence="3 7">Deoxyribose-phosphate aldolase</fullName>
        <ecNumber evidence="3 7">4.1.2.4</ecNumber>
    </recommendedName>
</protein>
<evidence type="ECO:0000256" key="5">
    <source>
        <dbReference type="ARBA" id="ARBA00023270"/>
    </source>
</evidence>
<dbReference type="InterPro" id="IPR011343">
    <property type="entry name" value="DeoC"/>
</dbReference>
<keyword evidence="5" id="KW-0704">Schiff base</keyword>
<comment type="pathway">
    <text evidence="1">Carbohydrate degradation; 2-deoxy-D-ribose 1-phosphate degradation; D-glyceraldehyde 3-phosphate and acetaldehyde from 2-deoxy-alpha-D-ribose 1-phosphate: step 2/2.</text>
</comment>
<evidence type="ECO:0000313" key="8">
    <source>
        <dbReference type="EMBL" id="THV17424.1"/>
    </source>
</evidence>
<evidence type="ECO:0000256" key="1">
    <source>
        <dbReference type="ARBA" id="ARBA00004816"/>
    </source>
</evidence>
<sequence>MDNQELRAVASRALSLLDLTNLKDDCTPEQIVTLCGRAQSAFGPTAAICIWPRFVMQARTLLGPDSPIRIATVVNFPSGEMKTEDVLAETRDAVADGADDIDLVIPYRALANGDEKAVTDMVSAVKGACGPAILKTILETGELKDISLIRRASDLSIAAGADFIKTSTGKVGVNATLEAADIMLQAIRDSRKKVGFKPAGGISTVADAGHYLRLADTIMGEDWVMPSTFRFGASGLLDDIIAVLSGERSTAAASGY</sequence>
<dbReference type="PIRSF" id="PIRSF001357">
    <property type="entry name" value="DeoC"/>
    <property type="match status" value="1"/>
</dbReference>
<evidence type="ECO:0000256" key="4">
    <source>
        <dbReference type="ARBA" id="ARBA00023239"/>
    </source>
</evidence>
<dbReference type="GO" id="GO:0004139">
    <property type="term" value="F:deoxyribose-phosphate aldolase activity"/>
    <property type="evidence" value="ECO:0007669"/>
    <property type="project" value="UniProtKB-EC"/>
</dbReference>
<dbReference type="Pfam" id="PF01791">
    <property type="entry name" value="DeoC"/>
    <property type="match status" value="1"/>
</dbReference>
<dbReference type="NCBIfam" id="TIGR00126">
    <property type="entry name" value="deoC"/>
    <property type="match status" value="1"/>
</dbReference>
<dbReference type="EC" id="4.1.2.4" evidence="3 7"/>
<dbReference type="Proteomes" id="UP000309667">
    <property type="component" value="Unassembled WGS sequence"/>
</dbReference>
<comment type="catalytic activity">
    <reaction evidence="6">
        <text>2-deoxy-D-ribose 5-phosphate = D-glyceraldehyde 3-phosphate + acetaldehyde</text>
        <dbReference type="Rhea" id="RHEA:12821"/>
        <dbReference type="ChEBI" id="CHEBI:15343"/>
        <dbReference type="ChEBI" id="CHEBI:59776"/>
        <dbReference type="ChEBI" id="CHEBI:62877"/>
        <dbReference type="EC" id="4.1.2.4"/>
    </reaction>
</comment>
<dbReference type="InterPro" id="IPR013785">
    <property type="entry name" value="Aldolase_TIM"/>
</dbReference>
<dbReference type="CDD" id="cd00959">
    <property type="entry name" value="DeoC"/>
    <property type="match status" value="1"/>
</dbReference>
<accession>A0ABY2R0S9</accession>
<evidence type="ECO:0000256" key="6">
    <source>
        <dbReference type="ARBA" id="ARBA00048791"/>
    </source>
</evidence>
<gene>
    <name evidence="8" type="primary">deoC</name>
    <name evidence="8" type="ORF">E9677_05435</name>
</gene>
<keyword evidence="4 8" id="KW-0456">Lyase</keyword>
<comment type="similarity">
    <text evidence="2">Belongs to the DeoC/FbaB aldolase family. DeoC type 2 subfamily.</text>
</comment>
<evidence type="ECO:0000313" key="9">
    <source>
        <dbReference type="Proteomes" id="UP000309667"/>
    </source>
</evidence>
<organism evidence="8 9">
    <name type="scientific">Rhizobium rhizophilum</name>
    <dbReference type="NCBI Taxonomy" id="1850373"/>
    <lineage>
        <taxon>Bacteria</taxon>
        <taxon>Pseudomonadati</taxon>
        <taxon>Pseudomonadota</taxon>
        <taxon>Alphaproteobacteria</taxon>
        <taxon>Hyphomicrobiales</taxon>
        <taxon>Rhizobiaceae</taxon>
        <taxon>Rhizobium/Agrobacterium group</taxon>
        <taxon>Rhizobium</taxon>
    </lineage>
</organism>